<evidence type="ECO:0000313" key="2">
    <source>
        <dbReference type="Proteomes" id="UP001341840"/>
    </source>
</evidence>
<name>A0ABU6S7L1_9FABA</name>
<keyword evidence="2" id="KW-1185">Reference proteome</keyword>
<reference evidence="1 2" key="1">
    <citation type="journal article" date="2023" name="Plants (Basel)">
        <title>Bridging the Gap: Combining Genomics and Transcriptomics Approaches to Understand Stylosanthes scabra, an Orphan Legume from the Brazilian Caatinga.</title>
        <authorList>
            <person name="Ferreira-Neto J.R.C."/>
            <person name="da Silva M.D."/>
            <person name="Binneck E."/>
            <person name="de Melo N.F."/>
            <person name="da Silva R.H."/>
            <person name="de Melo A.L.T.M."/>
            <person name="Pandolfi V."/>
            <person name="Bustamante F.O."/>
            <person name="Brasileiro-Vidal A.C."/>
            <person name="Benko-Iseppon A.M."/>
        </authorList>
    </citation>
    <scope>NUCLEOTIDE SEQUENCE [LARGE SCALE GENOMIC DNA]</scope>
    <source>
        <tissue evidence="1">Leaves</tissue>
    </source>
</reference>
<evidence type="ECO:0000313" key="1">
    <source>
        <dbReference type="EMBL" id="MED6131753.1"/>
    </source>
</evidence>
<organism evidence="1 2">
    <name type="scientific">Stylosanthes scabra</name>
    <dbReference type="NCBI Taxonomy" id="79078"/>
    <lineage>
        <taxon>Eukaryota</taxon>
        <taxon>Viridiplantae</taxon>
        <taxon>Streptophyta</taxon>
        <taxon>Embryophyta</taxon>
        <taxon>Tracheophyta</taxon>
        <taxon>Spermatophyta</taxon>
        <taxon>Magnoliopsida</taxon>
        <taxon>eudicotyledons</taxon>
        <taxon>Gunneridae</taxon>
        <taxon>Pentapetalae</taxon>
        <taxon>rosids</taxon>
        <taxon>fabids</taxon>
        <taxon>Fabales</taxon>
        <taxon>Fabaceae</taxon>
        <taxon>Papilionoideae</taxon>
        <taxon>50 kb inversion clade</taxon>
        <taxon>dalbergioids sensu lato</taxon>
        <taxon>Dalbergieae</taxon>
        <taxon>Pterocarpus clade</taxon>
        <taxon>Stylosanthes</taxon>
    </lineage>
</organism>
<accession>A0ABU6S7L1</accession>
<gene>
    <name evidence="1" type="ORF">PIB30_012761</name>
</gene>
<sequence>MALVSAMILDPLASCFCLFPRDDRHHRNNANGKEACKSFMLTLDPAEHKTPILGPFYHAFHWELGLKVEFFDNYGNKFSVIVKKNSSEYGTFCNGIKSIILHYEIKHCVVLKGTYVGPNRVSFSVLKHDMNPIHPPKRSTTMHGLCISDMGCVNQLQTDLATHRRILHGHATRRRVCFEYQYHI</sequence>
<proteinExistence type="predicted"/>
<dbReference type="Proteomes" id="UP001341840">
    <property type="component" value="Unassembled WGS sequence"/>
</dbReference>
<dbReference type="EMBL" id="JASCZI010060447">
    <property type="protein sequence ID" value="MED6131753.1"/>
    <property type="molecule type" value="Genomic_DNA"/>
</dbReference>
<protein>
    <submittedName>
        <fullName evidence="1">Uncharacterized protein</fullName>
    </submittedName>
</protein>
<comment type="caution">
    <text evidence="1">The sequence shown here is derived from an EMBL/GenBank/DDBJ whole genome shotgun (WGS) entry which is preliminary data.</text>
</comment>